<evidence type="ECO:0000256" key="7">
    <source>
        <dbReference type="ARBA" id="ARBA00022801"/>
    </source>
</evidence>
<name>A0A4R5CXP9_9FLAO</name>
<dbReference type="EMBL" id="SMFO01000002">
    <property type="protein sequence ID" value="TDE05356.1"/>
    <property type="molecule type" value="Genomic_DNA"/>
</dbReference>
<evidence type="ECO:0000259" key="11">
    <source>
        <dbReference type="SMART" id="SM01011"/>
    </source>
</evidence>
<dbReference type="InterPro" id="IPR000994">
    <property type="entry name" value="Pept_M24"/>
</dbReference>
<organism evidence="12 13">
    <name type="scientific">Flavobacterium hiemivividum</name>
    <dbReference type="NCBI Taxonomy" id="2541734"/>
    <lineage>
        <taxon>Bacteria</taxon>
        <taxon>Pseudomonadati</taxon>
        <taxon>Bacteroidota</taxon>
        <taxon>Flavobacteriia</taxon>
        <taxon>Flavobacteriales</taxon>
        <taxon>Flavobacteriaceae</taxon>
        <taxon>Flavobacterium</taxon>
    </lineage>
</organism>
<dbReference type="Gene3D" id="3.40.350.10">
    <property type="entry name" value="Creatinase/prolidase N-terminal domain"/>
    <property type="match status" value="1"/>
</dbReference>
<dbReference type="CDD" id="cd01087">
    <property type="entry name" value="Prolidase"/>
    <property type="match status" value="1"/>
</dbReference>
<dbReference type="InterPro" id="IPR029149">
    <property type="entry name" value="Creatin/AminoP/Spt16_N"/>
</dbReference>
<dbReference type="GO" id="GO:0005829">
    <property type="term" value="C:cytosol"/>
    <property type="evidence" value="ECO:0007669"/>
    <property type="project" value="TreeGrafter"/>
</dbReference>
<dbReference type="Gene3D" id="3.90.230.10">
    <property type="entry name" value="Creatinase/methionine aminopeptidase superfamily"/>
    <property type="match status" value="1"/>
</dbReference>
<sequence>MFFNKETYTSRRLELIKKTGSGIIILPGNGECARNFKANTYFFVQDSSFLYYTGINLPDLILVLNCETGESILFGNEASFDHKIWMGHQESLKDKAIKIGIISVLEVNKLFDYIKNYSVKSNIHYLPTYRSSTSILLSQLLDKSINEINAKISIDLINAVVSQREIKSALEIQELEKALDITREIHLKVMSITKAGKKESNLVGAIENTITTQGSYTAYPPIVTVQGQILHNFNYTNELKKGQLLLGDFGACSHSGYAGDITRTIPVSGKFTVKQKEIYQIVLDAQNKAVELLKPNVLFKDVHLASCMTIVDGLKNIGLMKGDTEEAVAAGAHALFFPHGLGHMIGLDVHDMESVGENYVGYDDEVSKSDQFGLKSLRLGKRLKQGFTVTIEPGMYFIPELINDWKSNNKKCAPFFNFDKIESYLDFGGIRIEDEYVITEKGSEILGKYIPKKISEIEQIMLD</sequence>
<dbReference type="InterPro" id="IPR052433">
    <property type="entry name" value="X-Pro_dipept-like"/>
</dbReference>
<dbReference type="GO" id="GO:0006508">
    <property type="term" value="P:proteolysis"/>
    <property type="evidence" value="ECO:0007669"/>
    <property type="project" value="UniProtKB-KW"/>
</dbReference>
<evidence type="ECO:0000256" key="1">
    <source>
        <dbReference type="ARBA" id="ARBA00001424"/>
    </source>
</evidence>
<dbReference type="InterPro" id="IPR007865">
    <property type="entry name" value="Aminopep_P_N"/>
</dbReference>
<dbReference type="PANTHER" id="PTHR43226">
    <property type="entry name" value="XAA-PRO AMINOPEPTIDASE 3"/>
    <property type="match status" value="1"/>
</dbReference>
<comment type="similarity">
    <text evidence="3 10">Belongs to the peptidase M24B family.</text>
</comment>
<evidence type="ECO:0000256" key="3">
    <source>
        <dbReference type="ARBA" id="ARBA00008766"/>
    </source>
</evidence>
<protein>
    <recommendedName>
        <fullName evidence="4">Xaa-Pro aminopeptidase</fullName>
        <ecNumber evidence="4">3.4.11.9</ecNumber>
    </recommendedName>
</protein>
<evidence type="ECO:0000256" key="10">
    <source>
        <dbReference type="RuleBase" id="RU000590"/>
    </source>
</evidence>
<dbReference type="RefSeq" id="WP_132109398.1">
    <property type="nucleotide sequence ID" value="NZ_SMFO01000002.1"/>
</dbReference>
<accession>A0A4R5CXP9</accession>
<dbReference type="PANTHER" id="PTHR43226:SF4">
    <property type="entry name" value="XAA-PRO AMINOPEPTIDASE 3"/>
    <property type="match status" value="1"/>
</dbReference>
<keyword evidence="9" id="KW-0464">Manganese</keyword>
<dbReference type="InterPro" id="IPR001131">
    <property type="entry name" value="Peptidase_M24B_aminopep-P_CS"/>
</dbReference>
<dbReference type="EC" id="3.4.11.9" evidence="4"/>
<evidence type="ECO:0000256" key="6">
    <source>
        <dbReference type="ARBA" id="ARBA00022723"/>
    </source>
</evidence>
<dbReference type="Pfam" id="PF00557">
    <property type="entry name" value="Peptidase_M24"/>
    <property type="match status" value="1"/>
</dbReference>
<keyword evidence="5" id="KW-0645">Protease</keyword>
<dbReference type="Pfam" id="PF05195">
    <property type="entry name" value="AMP_N"/>
    <property type="match status" value="1"/>
</dbReference>
<evidence type="ECO:0000256" key="2">
    <source>
        <dbReference type="ARBA" id="ARBA00001936"/>
    </source>
</evidence>
<evidence type="ECO:0000313" key="13">
    <source>
        <dbReference type="Proteomes" id="UP000294597"/>
    </source>
</evidence>
<dbReference type="InterPro" id="IPR036005">
    <property type="entry name" value="Creatinase/aminopeptidase-like"/>
</dbReference>
<reference evidence="12 13" key="1">
    <citation type="submission" date="2019-03" db="EMBL/GenBank/DDBJ databases">
        <title>Flavobacterium TSA-D2 sp. nov., isolated from arctic soil.</title>
        <authorList>
            <person name="Chaudhary D.K."/>
        </authorList>
    </citation>
    <scope>NUCLEOTIDE SEQUENCE [LARGE SCALE GENOMIC DNA]</scope>
    <source>
        <strain evidence="12 13">TSA-D2</strain>
    </source>
</reference>
<dbReference type="AlphaFoldDB" id="A0A4R5CXP9"/>
<comment type="catalytic activity">
    <reaction evidence="1">
        <text>Release of any N-terminal amino acid, including proline, that is linked to proline, even from a dipeptide or tripeptide.</text>
        <dbReference type="EC" id="3.4.11.9"/>
    </reaction>
</comment>
<evidence type="ECO:0000256" key="8">
    <source>
        <dbReference type="ARBA" id="ARBA00023049"/>
    </source>
</evidence>
<evidence type="ECO:0000256" key="9">
    <source>
        <dbReference type="ARBA" id="ARBA00023211"/>
    </source>
</evidence>
<dbReference type="GO" id="GO:0030145">
    <property type="term" value="F:manganese ion binding"/>
    <property type="evidence" value="ECO:0007669"/>
    <property type="project" value="InterPro"/>
</dbReference>
<comment type="caution">
    <text evidence="12">The sequence shown here is derived from an EMBL/GenBank/DDBJ whole genome shotgun (WGS) entry which is preliminary data.</text>
</comment>
<evidence type="ECO:0000313" key="12">
    <source>
        <dbReference type="EMBL" id="TDE05356.1"/>
    </source>
</evidence>
<evidence type="ECO:0000256" key="5">
    <source>
        <dbReference type="ARBA" id="ARBA00022670"/>
    </source>
</evidence>
<keyword evidence="12" id="KW-0031">Aminopeptidase</keyword>
<proteinExistence type="inferred from homology"/>
<keyword evidence="7" id="KW-0378">Hydrolase</keyword>
<gene>
    <name evidence="12" type="ORF">E0F98_04375</name>
</gene>
<dbReference type="PROSITE" id="PS00491">
    <property type="entry name" value="PROLINE_PEPTIDASE"/>
    <property type="match status" value="1"/>
</dbReference>
<dbReference type="GO" id="GO:0070006">
    <property type="term" value="F:metalloaminopeptidase activity"/>
    <property type="evidence" value="ECO:0007669"/>
    <property type="project" value="InterPro"/>
</dbReference>
<dbReference type="SMART" id="SM01011">
    <property type="entry name" value="AMP_N"/>
    <property type="match status" value="1"/>
</dbReference>
<comment type="cofactor">
    <cofactor evidence="2">
        <name>Mn(2+)</name>
        <dbReference type="ChEBI" id="CHEBI:29035"/>
    </cofactor>
</comment>
<dbReference type="Proteomes" id="UP000294597">
    <property type="component" value="Unassembled WGS sequence"/>
</dbReference>
<keyword evidence="13" id="KW-1185">Reference proteome</keyword>
<feature type="domain" description="Aminopeptidase P N-terminal" evidence="11">
    <location>
        <begin position="3"/>
        <end position="134"/>
    </location>
</feature>
<dbReference type="SUPFAM" id="SSF55920">
    <property type="entry name" value="Creatinase/aminopeptidase"/>
    <property type="match status" value="1"/>
</dbReference>
<keyword evidence="6 10" id="KW-0479">Metal-binding</keyword>
<keyword evidence="8" id="KW-0482">Metalloprotease</keyword>
<evidence type="ECO:0000256" key="4">
    <source>
        <dbReference type="ARBA" id="ARBA00012574"/>
    </source>
</evidence>
<dbReference type="SUPFAM" id="SSF53092">
    <property type="entry name" value="Creatinase/prolidase N-terminal domain"/>
    <property type="match status" value="1"/>
</dbReference>